<dbReference type="SUPFAM" id="SSF53187">
    <property type="entry name" value="Zn-dependent exopeptidases"/>
    <property type="match status" value="1"/>
</dbReference>
<keyword evidence="4" id="KW-0378">Hydrolase</keyword>
<evidence type="ECO:0000313" key="6">
    <source>
        <dbReference type="EMBL" id="KAF5825642.1"/>
    </source>
</evidence>
<dbReference type="PANTHER" id="PTHR11963:SF20">
    <property type="entry name" value="PEPTIDASE B"/>
    <property type="match status" value="1"/>
</dbReference>
<dbReference type="InterPro" id="IPR000819">
    <property type="entry name" value="Peptidase_M17_C"/>
</dbReference>
<keyword evidence="3" id="KW-0645">Protease</keyword>
<keyword evidence="2" id="KW-0031">Aminopeptidase</keyword>
<evidence type="ECO:0000256" key="4">
    <source>
        <dbReference type="ARBA" id="ARBA00022801"/>
    </source>
</evidence>
<protein>
    <recommendedName>
        <fullName evidence="5">Cytosol aminopeptidase domain-containing protein</fullName>
    </recommendedName>
</protein>
<dbReference type="EMBL" id="MU072310">
    <property type="protein sequence ID" value="KAF5825642.1"/>
    <property type="molecule type" value="Genomic_DNA"/>
</dbReference>
<accession>A0ABQ7FUE9</accession>
<dbReference type="InterPro" id="IPR011356">
    <property type="entry name" value="Leucine_aapep/pepB"/>
</dbReference>
<feature type="domain" description="Cytosol aminopeptidase" evidence="5">
    <location>
        <begin position="144"/>
        <end position="151"/>
    </location>
</feature>
<dbReference type="Pfam" id="PF00883">
    <property type="entry name" value="Peptidase_M17"/>
    <property type="match status" value="1"/>
</dbReference>
<name>A0ABQ7FUE9_DUNSA</name>
<evidence type="ECO:0000256" key="2">
    <source>
        <dbReference type="ARBA" id="ARBA00022438"/>
    </source>
</evidence>
<comment type="caution">
    <text evidence="6">The sequence shown here is derived from an EMBL/GenBank/DDBJ whole genome shotgun (WGS) entry which is preliminary data.</text>
</comment>
<dbReference type="Gene3D" id="3.40.630.10">
    <property type="entry name" value="Zn peptidases"/>
    <property type="match status" value="1"/>
</dbReference>
<keyword evidence="7" id="KW-1185">Reference proteome</keyword>
<sequence length="192" mass="20299">MAAVHKNASVKLTEGKDLLQEGDSYPAIYTVGRASERPPTLIDLHWSPEASGSDELPLLCLVGKGVCFDTGGLDIKSASGMKLMKKDMGGAALVLALAHVIMSECLPVRLRVLVPAVENAISGNAFRPSDVLQTRSGITVENGNTDAEGRLILCDALFDASQGRPDLLIDAATLTGKGCIFGEFSRSDEQDI</sequence>
<organism evidence="6 7">
    <name type="scientific">Dunaliella salina</name>
    <name type="common">Green alga</name>
    <name type="synonym">Protococcus salinus</name>
    <dbReference type="NCBI Taxonomy" id="3046"/>
    <lineage>
        <taxon>Eukaryota</taxon>
        <taxon>Viridiplantae</taxon>
        <taxon>Chlorophyta</taxon>
        <taxon>core chlorophytes</taxon>
        <taxon>Chlorophyceae</taxon>
        <taxon>CS clade</taxon>
        <taxon>Chlamydomonadales</taxon>
        <taxon>Dunaliellaceae</taxon>
        <taxon>Dunaliella</taxon>
    </lineage>
</organism>
<dbReference type="PROSITE" id="PS00631">
    <property type="entry name" value="CYTOSOL_AP"/>
    <property type="match status" value="1"/>
</dbReference>
<reference evidence="6" key="1">
    <citation type="submission" date="2017-08" db="EMBL/GenBank/DDBJ databases">
        <authorList>
            <person name="Polle J.E."/>
            <person name="Barry K."/>
            <person name="Cushman J."/>
            <person name="Schmutz J."/>
            <person name="Tran D."/>
            <person name="Hathwaick L.T."/>
            <person name="Yim W.C."/>
            <person name="Jenkins J."/>
            <person name="Mckie-Krisberg Z.M."/>
            <person name="Prochnik S."/>
            <person name="Lindquist E."/>
            <person name="Dockter R.B."/>
            <person name="Adam C."/>
            <person name="Molina H."/>
            <person name="Bunkerborg J."/>
            <person name="Jin E."/>
            <person name="Buchheim M."/>
            <person name="Magnuson J."/>
        </authorList>
    </citation>
    <scope>NUCLEOTIDE SEQUENCE</scope>
    <source>
        <strain evidence="6">CCAP 19/18</strain>
    </source>
</reference>
<evidence type="ECO:0000313" key="7">
    <source>
        <dbReference type="Proteomes" id="UP000815325"/>
    </source>
</evidence>
<evidence type="ECO:0000259" key="5">
    <source>
        <dbReference type="PROSITE" id="PS00631"/>
    </source>
</evidence>
<dbReference type="Proteomes" id="UP000815325">
    <property type="component" value="Unassembled WGS sequence"/>
</dbReference>
<comment type="similarity">
    <text evidence="1">Belongs to the peptidase M17 family.</text>
</comment>
<proteinExistence type="inferred from homology"/>
<evidence type="ECO:0000256" key="1">
    <source>
        <dbReference type="ARBA" id="ARBA00009528"/>
    </source>
</evidence>
<gene>
    <name evidence="6" type="ORF">DUNSADRAFT_7884</name>
</gene>
<evidence type="ECO:0000256" key="3">
    <source>
        <dbReference type="ARBA" id="ARBA00022670"/>
    </source>
</evidence>
<dbReference type="PRINTS" id="PR00481">
    <property type="entry name" value="LAMNOPPTDASE"/>
</dbReference>
<dbReference type="PANTHER" id="PTHR11963">
    <property type="entry name" value="LEUCINE AMINOPEPTIDASE-RELATED"/>
    <property type="match status" value="1"/>
</dbReference>